<feature type="transmembrane region" description="Helical" evidence="8">
    <location>
        <begin position="12"/>
        <end position="33"/>
    </location>
</feature>
<gene>
    <name evidence="10" type="primary">LOC102807538</name>
</gene>
<organism evidence="9 10">
    <name type="scientific">Saccoglossus kowalevskii</name>
    <name type="common">Acorn worm</name>
    <dbReference type="NCBI Taxonomy" id="10224"/>
    <lineage>
        <taxon>Eukaryota</taxon>
        <taxon>Metazoa</taxon>
        <taxon>Hemichordata</taxon>
        <taxon>Enteropneusta</taxon>
        <taxon>Harrimaniidae</taxon>
        <taxon>Saccoglossus</taxon>
    </lineage>
</organism>
<evidence type="ECO:0000313" key="10">
    <source>
        <dbReference type="RefSeq" id="XP_006822049.1"/>
    </source>
</evidence>
<dbReference type="InterPro" id="IPR013969">
    <property type="entry name" value="Oligosacch_biosynth_Alg14"/>
</dbReference>
<evidence type="ECO:0000313" key="9">
    <source>
        <dbReference type="Proteomes" id="UP000694865"/>
    </source>
</evidence>
<keyword evidence="10" id="KW-0808">Transferase</keyword>
<evidence type="ECO:0000256" key="4">
    <source>
        <dbReference type="ARBA" id="ARBA00022692"/>
    </source>
</evidence>
<dbReference type="PANTHER" id="PTHR12154:SF4">
    <property type="entry name" value="UDP-N-ACETYLGLUCOSAMINE TRANSFERASE SUBUNIT ALG14 HOMOLOG"/>
    <property type="match status" value="1"/>
</dbReference>
<dbReference type="RefSeq" id="XP_006822049.1">
    <property type="nucleotide sequence ID" value="XM_006821986.1"/>
</dbReference>
<dbReference type="Gene3D" id="3.40.50.2000">
    <property type="entry name" value="Glycogen Phosphorylase B"/>
    <property type="match status" value="1"/>
</dbReference>
<keyword evidence="7 8" id="KW-0472">Membrane</keyword>
<name>A0ABM0MPV8_SACKO</name>
<reference evidence="10" key="1">
    <citation type="submission" date="2025-08" db="UniProtKB">
        <authorList>
            <consortium name="RefSeq"/>
        </authorList>
    </citation>
    <scope>IDENTIFICATION</scope>
    <source>
        <tissue evidence="10">Testes</tissue>
    </source>
</reference>
<keyword evidence="4 8" id="KW-0812">Transmembrane</keyword>
<evidence type="ECO:0000256" key="5">
    <source>
        <dbReference type="ARBA" id="ARBA00022824"/>
    </source>
</evidence>
<dbReference type="GeneID" id="102807538"/>
<dbReference type="PANTHER" id="PTHR12154">
    <property type="entry name" value="GLYCOSYL TRANSFERASE-RELATED"/>
    <property type="match status" value="1"/>
</dbReference>
<dbReference type="GO" id="GO:0016740">
    <property type="term" value="F:transferase activity"/>
    <property type="evidence" value="ECO:0007669"/>
    <property type="project" value="UniProtKB-KW"/>
</dbReference>
<evidence type="ECO:0000256" key="8">
    <source>
        <dbReference type="SAM" id="Phobius"/>
    </source>
</evidence>
<keyword evidence="6 8" id="KW-1133">Transmembrane helix</keyword>
<comment type="similarity">
    <text evidence="2">Belongs to the ALG14 family.</text>
</comment>
<accession>A0ABM0MPV8</accession>
<evidence type="ECO:0000256" key="7">
    <source>
        <dbReference type="ARBA" id="ARBA00023136"/>
    </source>
</evidence>
<evidence type="ECO:0000256" key="2">
    <source>
        <dbReference type="ARBA" id="ARBA00009731"/>
    </source>
</evidence>
<proteinExistence type="inferred from homology"/>
<evidence type="ECO:0000256" key="1">
    <source>
        <dbReference type="ARBA" id="ARBA00004389"/>
    </source>
</evidence>
<keyword evidence="5" id="KW-0256">Endoplasmic reticulum</keyword>
<keyword evidence="9" id="KW-1185">Reference proteome</keyword>
<protein>
    <recommendedName>
        <fullName evidence="3">UDP-N-acetylglucosamine transferase subunit ALG14</fullName>
    </recommendedName>
</protein>
<comment type="subcellular location">
    <subcellularLocation>
        <location evidence="1">Endoplasmic reticulum membrane</location>
        <topology evidence="1">Single-pass membrane protein</topology>
    </subcellularLocation>
</comment>
<dbReference type="Pfam" id="PF08660">
    <property type="entry name" value="Alg14"/>
    <property type="match status" value="2"/>
</dbReference>
<evidence type="ECO:0000256" key="3">
    <source>
        <dbReference type="ARBA" id="ARBA00017467"/>
    </source>
</evidence>
<sequence length="185" mass="20874">MATSIVNENVRWVSLMCCSIAAIVVLILLRLYFTLKNVGKCSLPSEAKEPLKTMVIMGSGGHTTEMLRLLSGMSNMYSPRVYIIADTDKMSQEKVFRFEQEKNSKEGKEILCNGPGTCIPLCAAGLTMTFLGLKRVYLIYVESICRVLSLSLSGKILYHLADKMFVQWPELQKMYPKTLYIDRIV</sequence>
<dbReference type="Proteomes" id="UP000694865">
    <property type="component" value="Unplaced"/>
</dbReference>
<evidence type="ECO:0000256" key="6">
    <source>
        <dbReference type="ARBA" id="ARBA00022989"/>
    </source>
</evidence>